<proteinExistence type="predicted"/>
<dbReference type="EMBL" id="AESD01000232">
    <property type="protein sequence ID" value="EHJ13799.1"/>
    <property type="molecule type" value="Genomic_DNA"/>
</dbReference>
<sequence length="50" mass="5792">MREQVKESPLPPIKSGIIRLSLRSGNSVHFRLPKDRSASETKRSKYRQIL</sequence>
<comment type="caution">
    <text evidence="1">The sequence shown here is derived from an EMBL/GenBank/DDBJ whole genome shotgun (WGS) entry which is preliminary data.</text>
</comment>
<protein>
    <submittedName>
        <fullName evidence="1">Uncharacterized protein</fullName>
    </submittedName>
</protein>
<dbReference type="Proteomes" id="UP000003477">
    <property type="component" value="Unassembled WGS sequence"/>
</dbReference>
<organism evidence="1 2">
    <name type="scientific">Crocosphaera watsonii WH 0003</name>
    <dbReference type="NCBI Taxonomy" id="423471"/>
    <lineage>
        <taxon>Bacteria</taxon>
        <taxon>Bacillati</taxon>
        <taxon>Cyanobacteriota</taxon>
        <taxon>Cyanophyceae</taxon>
        <taxon>Oscillatoriophycideae</taxon>
        <taxon>Chroococcales</taxon>
        <taxon>Aphanothecaceae</taxon>
        <taxon>Crocosphaera</taxon>
    </lineage>
</organism>
<name>G5J1Z4_CROWT</name>
<evidence type="ECO:0000313" key="2">
    <source>
        <dbReference type="Proteomes" id="UP000003477"/>
    </source>
</evidence>
<dbReference type="AlphaFoldDB" id="G5J1Z4"/>
<evidence type="ECO:0000313" key="1">
    <source>
        <dbReference type="EMBL" id="EHJ13799.1"/>
    </source>
</evidence>
<gene>
    <name evidence="1" type="ORF">CWATWH0003_1525</name>
</gene>
<accession>G5J1Z4</accession>
<reference evidence="1 2" key="1">
    <citation type="journal article" date="2011" name="Front. Microbiol.">
        <title>Two Strains of Crocosphaera watsonii with Highly Conserved Genomes are Distinguished by Strain-Specific Features.</title>
        <authorList>
            <person name="Bench S.R."/>
            <person name="Ilikchyan I.N."/>
            <person name="Tripp H.J."/>
            <person name="Zehr J.P."/>
        </authorList>
    </citation>
    <scope>NUCLEOTIDE SEQUENCE [LARGE SCALE GENOMIC DNA]</scope>
    <source>
        <strain evidence="1 2">WH 0003</strain>
    </source>
</reference>